<dbReference type="InterPro" id="IPR008538">
    <property type="entry name" value="Uma2"/>
</dbReference>
<dbReference type="PANTHER" id="PTHR34107:SF4">
    <property type="entry name" value="SLL1222 PROTEIN"/>
    <property type="match status" value="1"/>
</dbReference>
<organism evidence="2 3">
    <name type="scientific">Candidatus Brocadia sinica JPN1</name>
    <dbReference type="NCBI Taxonomy" id="1197129"/>
    <lineage>
        <taxon>Bacteria</taxon>
        <taxon>Pseudomonadati</taxon>
        <taxon>Planctomycetota</taxon>
        <taxon>Candidatus Brocadiia</taxon>
        <taxon>Candidatus Brocadiales</taxon>
        <taxon>Candidatus Brocadiaceae</taxon>
        <taxon>Candidatus Brocadia</taxon>
    </lineage>
</organism>
<dbReference type="InterPro" id="IPR011335">
    <property type="entry name" value="Restrct_endonuc-II-like"/>
</dbReference>
<dbReference type="EMBL" id="BAFN01000001">
    <property type="protein sequence ID" value="GAN32598.1"/>
    <property type="molecule type" value="Genomic_DNA"/>
</dbReference>
<accession>A0ABQ0JV45</accession>
<feature type="domain" description="Putative restriction endonuclease" evidence="1">
    <location>
        <begin position="14"/>
        <end position="179"/>
    </location>
</feature>
<name>A0ABQ0JV45_9BACT</name>
<proteinExistence type="predicted"/>
<evidence type="ECO:0000313" key="3">
    <source>
        <dbReference type="Proteomes" id="UP000032309"/>
    </source>
</evidence>
<comment type="caution">
    <text evidence="2">The sequence shown here is derived from an EMBL/GenBank/DDBJ whole genome shotgun (WGS) entry which is preliminary data.</text>
</comment>
<dbReference type="Pfam" id="PF05685">
    <property type="entry name" value="Uma2"/>
    <property type="match status" value="1"/>
</dbReference>
<dbReference type="InterPro" id="IPR012296">
    <property type="entry name" value="Nuclease_put_TT1808"/>
</dbReference>
<dbReference type="CDD" id="cd06260">
    <property type="entry name" value="DUF820-like"/>
    <property type="match status" value="1"/>
</dbReference>
<dbReference type="SUPFAM" id="SSF52980">
    <property type="entry name" value="Restriction endonuclease-like"/>
    <property type="match status" value="1"/>
</dbReference>
<dbReference type="Proteomes" id="UP000032309">
    <property type="component" value="Unassembled WGS sequence"/>
</dbReference>
<sequence>MTSITDKKRYTYKDYLNMPDDKRYELIGGELILMAPSPIPYHQWISKNIEYEIERFVREKKLGRVFDAPCDVYLDEENVVQPDILFISQERTHIIGKNNIQGAPDLVIEILSESTAYNDLMKKKRLYAKFGVKEYWIVDPEGKTIEIYCLKEGVLVPVKSFSENNELESSLLPGLKIRLSPVFAFL</sequence>
<dbReference type="RefSeq" id="WP_052562738.1">
    <property type="nucleotide sequence ID" value="NZ_BAFN01000001.1"/>
</dbReference>
<dbReference type="PANTHER" id="PTHR34107">
    <property type="entry name" value="SLL0198 PROTEIN-RELATED"/>
    <property type="match status" value="1"/>
</dbReference>
<reference evidence="3" key="1">
    <citation type="journal article" date="2015" name="Genome Announc.">
        <title>Draft Genome Sequence of an Anaerobic Ammonium-Oxidizing Bacterium, "Candidatus Brocadia sinica".</title>
        <authorList>
            <person name="Oshiki M."/>
            <person name="Shinyako-Hata K."/>
            <person name="Satoh H."/>
            <person name="Okabe S."/>
        </authorList>
    </citation>
    <scope>NUCLEOTIDE SEQUENCE [LARGE SCALE GENOMIC DNA]</scope>
    <source>
        <strain evidence="3">JPN1</strain>
    </source>
</reference>
<protein>
    <recommendedName>
        <fullName evidence="1">Putative restriction endonuclease domain-containing protein</fullName>
    </recommendedName>
</protein>
<evidence type="ECO:0000259" key="1">
    <source>
        <dbReference type="Pfam" id="PF05685"/>
    </source>
</evidence>
<evidence type="ECO:0000313" key="2">
    <source>
        <dbReference type="EMBL" id="GAN32598.1"/>
    </source>
</evidence>
<keyword evidence="3" id="KW-1185">Reference proteome</keyword>
<gene>
    <name evidence="2" type="ORF">BROSI_A1113</name>
</gene>
<dbReference type="Gene3D" id="3.90.1570.10">
    <property type="entry name" value="tt1808, chain A"/>
    <property type="match status" value="1"/>
</dbReference>